<dbReference type="InterPro" id="IPR003107">
    <property type="entry name" value="HAT"/>
</dbReference>
<feature type="compositionally biased region" description="Acidic residues" evidence="6">
    <location>
        <begin position="1055"/>
        <end position="1066"/>
    </location>
</feature>
<gene>
    <name evidence="8" type="ORF">PECAL_5P07120</name>
</gene>
<dbReference type="InterPro" id="IPR012337">
    <property type="entry name" value="RNaseH-like_sf"/>
</dbReference>
<dbReference type="GO" id="GO:0030515">
    <property type="term" value="F:snoRNA binding"/>
    <property type="evidence" value="ECO:0007669"/>
    <property type="project" value="InterPro"/>
</dbReference>
<sequence>MTSESYVLDPLGRSALADLEERKLLTHGEARSVLEKRERLELNLSATQPTRAAYARAIAYEEKCDALLSVRRAKKVSIKRGPGDHFQARRIAALYERALSRFSDDSRLWLDYVSYLKKTNQPKAVGRVLARACRANATSLEPWLAAARWELKDRGNATAARRLLQRALRFNGEKHELWSHYIAFELSYVDRLRKRSVALGTPSPEVELTQVAVEAARAAFQAIAVDDRGELLTSIEKACAAVGGHVGNAVAEAARAAAGDAETPRPPPPPPQAQKEVEKDGGLTVPVHGWQCNYCNEKSWNKALDRLRRHLTGDEKLCRGCKIKPCSAAPEEVRKEMTATLADRQALADGKAKRTAANEEIADEFGKNRANQIQQKMVAKRKSVSDLEVDGALSDMFDGLGIAHNKVDHPLFRRGVQKLRNAHPDYKLPHRTSLGGSILEHQYQCDVDDRTRHLQHKLIKKFGKALLTDGATIQKTPLLNTILMCPVWRDALFLSCEDCTDHLASGLSKDAEYIADVIIKGIRRLPFPRFVDLIITDGAGDMRKFHRLVTATFPWIDTQWCVSHLSNCILKKSAEGHSKLQEHIDKAKKIVDRFTHHHSEHAMFRTMSKAMSRDLALIRYCEPRFGLYFLMLHRLQVLKRTLKAVIHSSAYRAMQYEDDEEAVIIDDSAFWDYNELVVKATWPLLQLVRLGDERKTPTLHRVYKYAKLTKRRLAEAKDDDLSAHVLEAFEHYERHLCSDIVKAASIVDVGTWARGNLEDVNECKEKLSDYITKFAEQYEEPDGFVEKAEEQMLSYLNNEGVYATEAVLGKARTMAAYRFWDKYSGSSPEFSKVALHLSSKVCGSGEAERNWKDYKFVYDKARNRTSSKKQQMLITRYNALRLRAGIVDPGDIDPREEVLLYGCEEELVDPAAAPEPLVAGGANERVRENPFNAWPESWEEQAIFEPEVSGATGRYQLKTKFVGMHLYDPDDGVEEHRIIVELEWNKTKPRGWKTNTPQDWKQWKAVTELDPKHHQDKIDKEGHEDTLESYWFNDDLYDMILAAPRDEQPRTILTGDEDSDDMIDES</sequence>
<evidence type="ECO:0000256" key="3">
    <source>
        <dbReference type="ARBA" id="ARBA00022552"/>
    </source>
</evidence>
<comment type="subcellular location">
    <subcellularLocation>
        <location evidence="1">Nucleus</location>
        <location evidence="1">Nucleolus</location>
    </subcellularLocation>
</comment>
<evidence type="ECO:0000259" key="7">
    <source>
        <dbReference type="Pfam" id="PF08640"/>
    </source>
</evidence>
<dbReference type="SUPFAM" id="SSF48452">
    <property type="entry name" value="TPR-like"/>
    <property type="match status" value="1"/>
</dbReference>
<name>A0A8J2X2J0_9STRA</name>
<organism evidence="8 9">
    <name type="scientific">Pelagomonas calceolata</name>
    <dbReference type="NCBI Taxonomy" id="35677"/>
    <lineage>
        <taxon>Eukaryota</taxon>
        <taxon>Sar</taxon>
        <taxon>Stramenopiles</taxon>
        <taxon>Ochrophyta</taxon>
        <taxon>Pelagophyceae</taxon>
        <taxon>Pelagomonadales</taxon>
        <taxon>Pelagomonadaceae</taxon>
        <taxon>Pelagomonas</taxon>
    </lineage>
</organism>
<dbReference type="PANTHER" id="PTHR23271">
    <property type="entry name" value="HEPATOCELLULAR CARCINOMA-ASSOCIATED ANTIGEN 66"/>
    <property type="match status" value="1"/>
</dbReference>
<protein>
    <recommendedName>
        <fullName evidence="7">U3 small nucleolar RNA-associated protein 6 N-terminal domain-containing protein</fullName>
    </recommendedName>
</protein>
<keyword evidence="4" id="KW-0677">Repeat</keyword>
<keyword evidence="5" id="KW-0539">Nucleus</keyword>
<dbReference type="GO" id="GO:0000462">
    <property type="term" value="P:maturation of SSU-rRNA from tricistronic rRNA transcript (SSU-rRNA, 5.8S rRNA, LSU-rRNA)"/>
    <property type="evidence" value="ECO:0007669"/>
    <property type="project" value="InterPro"/>
</dbReference>
<evidence type="ECO:0000256" key="2">
    <source>
        <dbReference type="ARBA" id="ARBA00010734"/>
    </source>
</evidence>
<comment type="caution">
    <text evidence="8">The sequence shown here is derived from an EMBL/GenBank/DDBJ whole genome shotgun (WGS) entry which is preliminary data.</text>
</comment>
<dbReference type="Gene3D" id="1.25.40.10">
    <property type="entry name" value="Tetratricopeptide repeat domain"/>
    <property type="match status" value="1"/>
</dbReference>
<feature type="region of interest" description="Disordered" evidence="6">
    <location>
        <begin position="253"/>
        <end position="279"/>
    </location>
</feature>
<dbReference type="GO" id="GO:0034388">
    <property type="term" value="C:Pwp2p-containing subcomplex of 90S preribosome"/>
    <property type="evidence" value="ECO:0007669"/>
    <property type="project" value="TreeGrafter"/>
</dbReference>
<dbReference type="GO" id="GO:0032040">
    <property type="term" value="C:small-subunit processome"/>
    <property type="evidence" value="ECO:0007669"/>
    <property type="project" value="TreeGrafter"/>
</dbReference>
<keyword evidence="3" id="KW-0698">rRNA processing</keyword>
<dbReference type="PANTHER" id="PTHR23271:SF1">
    <property type="entry name" value="U3 SMALL NUCLEOLAR RNA-ASSOCIATED PROTEIN 6 HOMOLOG"/>
    <property type="match status" value="1"/>
</dbReference>
<evidence type="ECO:0000313" key="8">
    <source>
        <dbReference type="EMBL" id="CAH0376150.1"/>
    </source>
</evidence>
<dbReference type="InterPro" id="IPR055347">
    <property type="entry name" value="UTP6_N"/>
</dbReference>
<dbReference type="AlphaFoldDB" id="A0A8J2X2J0"/>
<dbReference type="SMART" id="SM00386">
    <property type="entry name" value="HAT"/>
    <property type="match status" value="3"/>
</dbReference>
<evidence type="ECO:0000256" key="6">
    <source>
        <dbReference type="SAM" id="MobiDB-lite"/>
    </source>
</evidence>
<dbReference type="OrthoDB" id="28112at2759"/>
<dbReference type="EMBL" id="CAKKNE010000005">
    <property type="protein sequence ID" value="CAH0376150.1"/>
    <property type="molecule type" value="Genomic_DNA"/>
</dbReference>
<dbReference type="Pfam" id="PF08640">
    <property type="entry name" value="U3_assoc_6"/>
    <property type="match status" value="1"/>
</dbReference>
<evidence type="ECO:0000256" key="5">
    <source>
        <dbReference type="ARBA" id="ARBA00023242"/>
    </source>
</evidence>
<comment type="similarity">
    <text evidence="2">Belongs to the UTP6 family.</text>
</comment>
<dbReference type="InterPro" id="IPR011990">
    <property type="entry name" value="TPR-like_helical_dom_sf"/>
</dbReference>
<feature type="region of interest" description="Disordered" evidence="6">
    <location>
        <begin position="1047"/>
        <end position="1066"/>
    </location>
</feature>
<reference evidence="8" key="1">
    <citation type="submission" date="2021-11" db="EMBL/GenBank/DDBJ databases">
        <authorList>
            <consortium name="Genoscope - CEA"/>
            <person name="William W."/>
        </authorList>
    </citation>
    <scope>NUCLEOTIDE SEQUENCE</scope>
</reference>
<feature type="domain" description="U3 small nucleolar RNA-associated protein 6 N-terminal" evidence="7">
    <location>
        <begin position="15"/>
        <end position="75"/>
    </location>
</feature>
<evidence type="ECO:0000256" key="1">
    <source>
        <dbReference type="ARBA" id="ARBA00004604"/>
    </source>
</evidence>
<dbReference type="Proteomes" id="UP000789595">
    <property type="component" value="Unassembled WGS sequence"/>
</dbReference>
<evidence type="ECO:0000256" key="4">
    <source>
        <dbReference type="ARBA" id="ARBA00022737"/>
    </source>
</evidence>
<evidence type="ECO:0000313" key="9">
    <source>
        <dbReference type="Proteomes" id="UP000789595"/>
    </source>
</evidence>
<accession>A0A8J2X2J0</accession>
<proteinExistence type="inferred from homology"/>
<dbReference type="SUPFAM" id="SSF53098">
    <property type="entry name" value="Ribonuclease H-like"/>
    <property type="match status" value="1"/>
</dbReference>
<dbReference type="InterPro" id="IPR013949">
    <property type="entry name" value="Utp6"/>
</dbReference>
<keyword evidence="9" id="KW-1185">Reference proteome</keyword>